<sequence length="205" mass="23194">MTFNNPMEAVYKAYLLSREGLFAVERIASENSDLPISWAGMLSTERKDMGAALVSATRQADDLAVFALLATFERYVIERLQMANERLASGHPSGYSRKLAEKFKAEVEYWRFDEILDLFKPELDVDLVGRVKQIKRYRDWIAHRNSNKTPPSQAAPGAVFEVLSKVAIEIDQTHAFPSTVHRDAATNQRSRINVCRDPSPVHLQA</sequence>
<name>A0A0E3YCD7_9BURK</name>
<dbReference type="HOGENOM" id="CLU_1336423_0_0_4"/>
<accession>A0A0E3YCD7</accession>
<evidence type="ECO:0000313" key="1">
    <source>
        <dbReference type="EMBL" id="AKC69727.1"/>
    </source>
</evidence>
<dbReference type="AlphaFoldDB" id="A0A0E3YCD7"/>
<evidence type="ECO:0000313" key="2">
    <source>
        <dbReference type="Proteomes" id="UP000035050"/>
    </source>
</evidence>
<reference evidence="1" key="1">
    <citation type="submission" date="2016-06" db="EMBL/GenBank/DDBJ databases">
        <title>Pandoraea oxalativorans DSM 23570 Genome Sequencing.</title>
        <authorList>
            <person name="Ee R."/>
            <person name="Lim Y.-L."/>
            <person name="Yong D."/>
            <person name="Yin W.-F."/>
            <person name="Chan K.-G."/>
        </authorList>
    </citation>
    <scope>NUCLEOTIDE SEQUENCE</scope>
    <source>
        <strain evidence="1">DSM 23570</strain>
    </source>
</reference>
<protein>
    <submittedName>
        <fullName evidence="1">Uncharacterized protein</fullName>
    </submittedName>
</protein>
<gene>
    <name evidence="1" type="ORF">MB84_09905</name>
</gene>
<dbReference type="OrthoDB" id="9092039at2"/>
<keyword evidence="2" id="KW-1185">Reference proteome</keyword>
<dbReference type="EMBL" id="CP011253">
    <property type="protein sequence ID" value="AKC69727.1"/>
    <property type="molecule type" value="Genomic_DNA"/>
</dbReference>
<dbReference type="KEGG" id="pox:MB84_09905"/>
<dbReference type="Proteomes" id="UP000035050">
    <property type="component" value="Chromosome"/>
</dbReference>
<organism evidence="1 2">
    <name type="scientific">Pandoraea oxalativorans</name>
    <dbReference type="NCBI Taxonomy" id="573737"/>
    <lineage>
        <taxon>Bacteria</taxon>
        <taxon>Pseudomonadati</taxon>
        <taxon>Pseudomonadota</taxon>
        <taxon>Betaproteobacteria</taxon>
        <taxon>Burkholderiales</taxon>
        <taxon>Burkholderiaceae</taxon>
        <taxon>Pandoraea</taxon>
    </lineage>
</organism>
<dbReference type="RefSeq" id="WP_046291013.1">
    <property type="nucleotide sequence ID" value="NZ_CP011253.3"/>
</dbReference>
<proteinExistence type="predicted"/>